<evidence type="ECO:0008006" key="4">
    <source>
        <dbReference type="Google" id="ProtNLM"/>
    </source>
</evidence>
<gene>
    <name evidence="2" type="ORF">HNR19_000616</name>
</gene>
<accession>A0A853BZY1</accession>
<sequence>MAEPSPHGGGTRPIDLSLSRRNVLRGAAAGAGLGVFASAGGAIAVALGDDLPRFLSDADRKLLAAVVDRVVPGPPEDLVAGAVQAGCHEAIDALLAAFRSDPPRIFAGGPFSDRGGHPVNQFDDFLPLDAYEEKAWRLRIEGAPGVDGFQQVYQRGLAALRKSSPTFALLPGLVRDLALRTTSNPDIAAMRDLAVTHTLEFFFAAPEYGGNRALRGWQAVDFDGDVQPRGYTREEVEDPEPEMLPLLPPSLGDLLDATVAPLLGNLTDTVSALFTALAGGTAELPRAAAAAAPAFPLATTEGLAGLTAAGDDNGALREALAELLAPLKNAGSEQSRRMADLHRRAAELAAEARGGAE</sequence>
<feature type="compositionally biased region" description="Low complexity" evidence="1">
    <location>
        <begin position="347"/>
        <end position="357"/>
    </location>
</feature>
<dbReference type="InterPro" id="IPR006311">
    <property type="entry name" value="TAT_signal"/>
</dbReference>
<name>A0A853BZY1_9ACTN</name>
<dbReference type="Pfam" id="PF13618">
    <property type="entry name" value="Gluconate_2-dh3"/>
    <property type="match status" value="1"/>
</dbReference>
<comment type="caution">
    <text evidence="2">The sequence shown here is derived from an EMBL/GenBank/DDBJ whole genome shotgun (WGS) entry which is preliminary data.</text>
</comment>
<dbReference type="Proteomes" id="UP000530424">
    <property type="component" value="Unassembled WGS sequence"/>
</dbReference>
<dbReference type="EMBL" id="JACCFP010000001">
    <property type="protein sequence ID" value="NYI99917.1"/>
    <property type="molecule type" value="Genomic_DNA"/>
</dbReference>
<evidence type="ECO:0000313" key="3">
    <source>
        <dbReference type="Proteomes" id="UP000530424"/>
    </source>
</evidence>
<keyword evidence="3" id="KW-1185">Reference proteome</keyword>
<feature type="region of interest" description="Disordered" evidence="1">
    <location>
        <begin position="329"/>
        <end position="357"/>
    </location>
</feature>
<dbReference type="AlphaFoldDB" id="A0A853BZY1"/>
<proteinExistence type="predicted"/>
<dbReference type="InterPro" id="IPR027056">
    <property type="entry name" value="Gluconate_2DH_su3"/>
</dbReference>
<organism evidence="2 3">
    <name type="scientific">Nocardioides thalensis</name>
    <dbReference type="NCBI Taxonomy" id="1914755"/>
    <lineage>
        <taxon>Bacteria</taxon>
        <taxon>Bacillati</taxon>
        <taxon>Actinomycetota</taxon>
        <taxon>Actinomycetes</taxon>
        <taxon>Propionibacteriales</taxon>
        <taxon>Nocardioidaceae</taxon>
        <taxon>Nocardioides</taxon>
    </lineage>
</organism>
<dbReference type="PROSITE" id="PS51318">
    <property type="entry name" value="TAT"/>
    <property type="match status" value="1"/>
</dbReference>
<evidence type="ECO:0000313" key="2">
    <source>
        <dbReference type="EMBL" id="NYI99917.1"/>
    </source>
</evidence>
<reference evidence="2 3" key="1">
    <citation type="submission" date="2020-07" db="EMBL/GenBank/DDBJ databases">
        <title>Sequencing the genomes of 1000 actinobacteria strains.</title>
        <authorList>
            <person name="Klenk H.-P."/>
        </authorList>
    </citation>
    <scope>NUCLEOTIDE SEQUENCE [LARGE SCALE GENOMIC DNA]</scope>
    <source>
        <strain evidence="2 3">DSM 103833</strain>
    </source>
</reference>
<evidence type="ECO:0000256" key="1">
    <source>
        <dbReference type="SAM" id="MobiDB-lite"/>
    </source>
</evidence>
<protein>
    <recommendedName>
        <fullName evidence="4">Gluconate 2-dehydrogenase subunit 3 family protein</fullName>
    </recommendedName>
</protein>
<feature type="compositionally biased region" description="Basic and acidic residues" evidence="1">
    <location>
        <begin position="334"/>
        <end position="346"/>
    </location>
</feature>
<dbReference type="RefSeq" id="WP_179666541.1">
    <property type="nucleotide sequence ID" value="NZ_JACCFP010000001.1"/>
</dbReference>